<feature type="transmembrane region" description="Helical" evidence="1">
    <location>
        <begin position="114"/>
        <end position="140"/>
    </location>
</feature>
<feature type="transmembrane region" description="Helical" evidence="1">
    <location>
        <begin position="75"/>
        <end position="94"/>
    </location>
</feature>
<dbReference type="PANTHER" id="PTHR37692">
    <property type="entry name" value="HYPOTHETICAL MEMBRANE SPANNING PROTEIN"/>
    <property type="match status" value="1"/>
</dbReference>
<accession>A0A9D7XHH6</accession>
<dbReference type="PANTHER" id="PTHR37692:SF1">
    <property type="entry name" value="DUF420 DOMAIN-CONTAINING PROTEIN"/>
    <property type="match status" value="1"/>
</dbReference>
<gene>
    <name evidence="2" type="ORF">IPO85_09960</name>
</gene>
<dbReference type="AlphaFoldDB" id="A0A9D7XHH6"/>
<reference evidence="2 3" key="1">
    <citation type="submission" date="2020-10" db="EMBL/GenBank/DDBJ databases">
        <title>Connecting structure to function with the recovery of over 1000 high-quality activated sludge metagenome-assembled genomes encoding full-length rRNA genes using long-read sequencing.</title>
        <authorList>
            <person name="Singleton C.M."/>
            <person name="Petriglieri F."/>
            <person name="Kristensen J.M."/>
            <person name="Kirkegaard R.H."/>
            <person name="Michaelsen T.Y."/>
            <person name="Andersen M.H."/>
            <person name="Karst S.M."/>
            <person name="Dueholm M.S."/>
            <person name="Nielsen P.H."/>
            <person name="Albertsen M."/>
        </authorList>
    </citation>
    <scope>NUCLEOTIDE SEQUENCE [LARGE SCALE GENOMIC DNA]</scope>
    <source>
        <strain evidence="2">Ribe_18-Q3-R11-54_BAT3C.373</strain>
    </source>
</reference>
<dbReference type="InterPro" id="IPR007352">
    <property type="entry name" value="DUF420"/>
</dbReference>
<evidence type="ECO:0000313" key="3">
    <source>
        <dbReference type="Proteomes" id="UP000808349"/>
    </source>
</evidence>
<keyword evidence="1" id="KW-0812">Transmembrane</keyword>
<keyword evidence="1" id="KW-0472">Membrane</keyword>
<organism evidence="2 3">
    <name type="scientific">Candidatus Defluviibacterium haderslevense</name>
    <dbReference type="NCBI Taxonomy" id="2981993"/>
    <lineage>
        <taxon>Bacteria</taxon>
        <taxon>Pseudomonadati</taxon>
        <taxon>Bacteroidota</taxon>
        <taxon>Saprospiria</taxon>
        <taxon>Saprospirales</taxon>
        <taxon>Saprospiraceae</taxon>
        <taxon>Candidatus Defluviibacterium</taxon>
    </lineage>
</organism>
<dbReference type="Proteomes" id="UP000808349">
    <property type="component" value="Unassembled WGS sequence"/>
</dbReference>
<dbReference type="EMBL" id="JADKFW010000005">
    <property type="protein sequence ID" value="MBK9717822.1"/>
    <property type="molecule type" value="Genomic_DNA"/>
</dbReference>
<sequence length="176" mass="20608">MTDQELRIKRLNILVYIVSAVVLLLVIFMRKIHLDFGISFKFLPLLYSFINAICAICLVIAFVHIKNRRIEQHQFMMKIALTLSTLFLAAYVLYHITTPDTHYCKEGNIRYLYFFILITHVVLAAVSFPFVLLTFVRGLTDQVVNHKKLAKWVFPVWLYVCITGPICYLMLYTCYT</sequence>
<evidence type="ECO:0000256" key="1">
    <source>
        <dbReference type="SAM" id="Phobius"/>
    </source>
</evidence>
<feature type="transmembrane region" description="Helical" evidence="1">
    <location>
        <begin position="152"/>
        <end position="171"/>
    </location>
</feature>
<feature type="transmembrane region" description="Helical" evidence="1">
    <location>
        <begin position="12"/>
        <end position="30"/>
    </location>
</feature>
<comment type="caution">
    <text evidence="2">The sequence shown here is derived from an EMBL/GenBank/DDBJ whole genome shotgun (WGS) entry which is preliminary data.</text>
</comment>
<keyword evidence="1" id="KW-1133">Transmembrane helix</keyword>
<proteinExistence type="predicted"/>
<dbReference type="Pfam" id="PF04238">
    <property type="entry name" value="DUF420"/>
    <property type="match status" value="1"/>
</dbReference>
<protein>
    <submittedName>
        <fullName evidence="2">DUF420 domain-containing protein</fullName>
    </submittedName>
</protein>
<name>A0A9D7XHH6_9BACT</name>
<evidence type="ECO:0000313" key="2">
    <source>
        <dbReference type="EMBL" id="MBK9717822.1"/>
    </source>
</evidence>
<feature type="transmembrane region" description="Helical" evidence="1">
    <location>
        <begin position="42"/>
        <end position="63"/>
    </location>
</feature>